<accession>A0A3B0C9H2</accession>
<proteinExistence type="predicted"/>
<dbReference type="AlphaFoldDB" id="A0A3B0C9H2"/>
<feature type="domain" description="VOC" evidence="1">
    <location>
        <begin position="141"/>
        <end position="261"/>
    </location>
</feature>
<feature type="domain" description="VOC" evidence="1">
    <location>
        <begin position="14"/>
        <end position="124"/>
    </location>
</feature>
<name>A0A3B0C9H2_9BACL</name>
<sequence length="471" mass="54486">MSKMLQTTTSAFNKFICLYLPAYDPPALANWYKEHFNSPGTREYGVFWEKANEEGATCNFMTDEYIPGKPYEMFAVRFETDCIEALYERLSNAGVPLEPMHSDHEGITFVFTDPQGNKFQVRQQPETKTQALRDGVPALIRASALFFPASDPEATRKWYSELLGLVLNASGWPMTRNGEEICFYRSLIPGQTTNFHKNVVMGDRPSTLYSIINVAVDDLGEMHKQMLEQGQKVEGISDRGGCGRQFQLYDPDGNMLDIWETQTMIGKDFKLDSGAYNWKQQYKIAGEDIDTFLARVTKSDLYHRRIVIPGYNVLQKLDPEGLESLLETLHQFSLEHPQHPFEFIKRDWSPIDAIEPTAMEHVADNREIFIPHTERAEGVIKIYGRPRFKDSPNWKDRIVLMIPFFVFDIDTFFTKALEGRHEMFRQVKIINDDASVLWYLRKIDPDAVRELKLAMEQFNQEYPEHAIELIE</sequence>
<reference evidence="2 3" key="1">
    <citation type="journal article" date="2007" name="Int. J. Syst. Evol. Microbiol.">
        <title>Paenibacillus ginsengarvi sp. nov., isolated from soil from ginseng cultivation.</title>
        <authorList>
            <person name="Yoon M.H."/>
            <person name="Ten L.N."/>
            <person name="Im W.T."/>
        </authorList>
    </citation>
    <scope>NUCLEOTIDE SEQUENCE [LARGE SCALE GENOMIC DNA]</scope>
    <source>
        <strain evidence="2 3">KCTC 13059</strain>
    </source>
</reference>
<dbReference type="PROSITE" id="PS51819">
    <property type="entry name" value="VOC"/>
    <property type="match status" value="2"/>
</dbReference>
<dbReference type="PANTHER" id="PTHR33993:SF5">
    <property type="entry name" value="GLYOXALASE"/>
    <property type="match status" value="1"/>
</dbReference>
<dbReference type="OrthoDB" id="2516586at2"/>
<gene>
    <name evidence="2" type="ORF">D7M11_18955</name>
</gene>
<dbReference type="InterPro" id="IPR029068">
    <property type="entry name" value="Glyas_Bleomycin-R_OHBP_Dase"/>
</dbReference>
<dbReference type="EMBL" id="RBAH01000014">
    <property type="protein sequence ID" value="RKN80567.1"/>
    <property type="molecule type" value="Genomic_DNA"/>
</dbReference>
<evidence type="ECO:0000313" key="2">
    <source>
        <dbReference type="EMBL" id="RKN80567.1"/>
    </source>
</evidence>
<dbReference type="Gene3D" id="3.10.180.10">
    <property type="entry name" value="2,3-Dihydroxybiphenyl 1,2-Dioxygenase, domain 1"/>
    <property type="match status" value="2"/>
</dbReference>
<evidence type="ECO:0000313" key="3">
    <source>
        <dbReference type="Proteomes" id="UP000282311"/>
    </source>
</evidence>
<dbReference type="SUPFAM" id="SSF54593">
    <property type="entry name" value="Glyoxalase/Bleomycin resistance protein/Dihydroxybiphenyl dioxygenase"/>
    <property type="match status" value="2"/>
</dbReference>
<dbReference type="PANTHER" id="PTHR33993">
    <property type="entry name" value="GLYOXALASE-RELATED"/>
    <property type="match status" value="1"/>
</dbReference>
<dbReference type="InterPro" id="IPR037523">
    <property type="entry name" value="VOC_core"/>
</dbReference>
<dbReference type="Pfam" id="PF00903">
    <property type="entry name" value="Glyoxalase"/>
    <property type="match status" value="2"/>
</dbReference>
<dbReference type="Proteomes" id="UP000282311">
    <property type="component" value="Unassembled WGS sequence"/>
</dbReference>
<dbReference type="RefSeq" id="WP_120748822.1">
    <property type="nucleotide sequence ID" value="NZ_RBAH01000014.1"/>
</dbReference>
<dbReference type="CDD" id="cd06587">
    <property type="entry name" value="VOC"/>
    <property type="match status" value="1"/>
</dbReference>
<keyword evidence="3" id="KW-1185">Reference proteome</keyword>
<organism evidence="2 3">
    <name type="scientific">Paenibacillus ginsengarvi</name>
    <dbReference type="NCBI Taxonomy" id="400777"/>
    <lineage>
        <taxon>Bacteria</taxon>
        <taxon>Bacillati</taxon>
        <taxon>Bacillota</taxon>
        <taxon>Bacilli</taxon>
        <taxon>Bacillales</taxon>
        <taxon>Paenibacillaceae</taxon>
        <taxon>Paenibacillus</taxon>
    </lineage>
</organism>
<dbReference type="InterPro" id="IPR052164">
    <property type="entry name" value="Anthracycline_SecMetBiosynth"/>
</dbReference>
<comment type="caution">
    <text evidence="2">The sequence shown here is derived from an EMBL/GenBank/DDBJ whole genome shotgun (WGS) entry which is preliminary data.</text>
</comment>
<dbReference type="InterPro" id="IPR004360">
    <property type="entry name" value="Glyas_Fos-R_dOase_dom"/>
</dbReference>
<evidence type="ECO:0000259" key="1">
    <source>
        <dbReference type="PROSITE" id="PS51819"/>
    </source>
</evidence>
<protein>
    <recommendedName>
        <fullName evidence="1">VOC domain-containing protein</fullName>
    </recommendedName>
</protein>